<feature type="domain" description="HTH tetR-type" evidence="5">
    <location>
        <begin position="16"/>
        <end position="76"/>
    </location>
</feature>
<name>A0AAE3NBV4_9BURK</name>
<keyword evidence="2 4" id="KW-0238">DNA-binding</keyword>
<feature type="DNA-binding region" description="H-T-H motif" evidence="4">
    <location>
        <begin position="39"/>
        <end position="58"/>
    </location>
</feature>
<evidence type="ECO:0000256" key="1">
    <source>
        <dbReference type="ARBA" id="ARBA00023015"/>
    </source>
</evidence>
<dbReference type="SUPFAM" id="SSF48498">
    <property type="entry name" value="Tetracyclin repressor-like, C-terminal domain"/>
    <property type="match status" value="1"/>
</dbReference>
<keyword evidence="7" id="KW-1185">Reference proteome</keyword>
<sequence>MPKARRPPPRKTYHHGDLRASLIEAGLALAREGGPQAVVLREATRRAGVAPNAAYRHFANHQALFDAVRASALGALALAIEQEMRQAEALPDAPERARALLAAVGRGYLGFAQSETGWFRAAFASGPFDVELPPDPARTGDKGLNPFELLAHALDALVQAGVLPPERRLGAEFLAWSAVHGMALLVIDGPLRRAPQAMRAALGQRLLHMVETGL</sequence>
<reference evidence="6" key="1">
    <citation type="submission" date="2023-01" db="EMBL/GenBank/DDBJ databases">
        <title>Xenophilus mangrovi sp. nov., isolated from soil of Mangrove nature reserve.</title>
        <authorList>
            <person name="Xu S."/>
            <person name="Liu Z."/>
            <person name="Xu Y."/>
        </authorList>
    </citation>
    <scope>NUCLEOTIDE SEQUENCE</scope>
    <source>
        <strain evidence="6">YW8</strain>
    </source>
</reference>
<dbReference type="InterPro" id="IPR036271">
    <property type="entry name" value="Tet_transcr_reg_TetR-rel_C_sf"/>
</dbReference>
<dbReference type="EMBL" id="JAQIPB010000009">
    <property type="protein sequence ID" value="MDA7418333.1"/>
    <property type="molecule type" value="Genomic_DNA"/>
</dbReference>
<evidence type="ECO:0000256" key="2">
    <source>
        <dbReference type="ARBA" id="ARBA00023125"/>
    </source>
</evidence>
<evidence type="ECO:0000313" key="6">
    <source>
        <dbReference type="EMBL" id="MDA7418333.1"/>
    </source>
</evidence>
<dbReference type="SUPFAM" id="SSF46689">
    <property type="entry name" value="Homeodomain-like"/>
    <property type="match status" value="1"/>
</dbReference>
<dbReference type="GO" id="GO:0003677">
    <property type="term" value="F:DNA binding"/>
    <property type="evidence" value="ECO:0007669"/>
    <property type="project" value="UniProtKB-UniRule"/>
</dbReference>
<evidence type="ECO:0000259" key="5">
    <source>
        <dbReference type="PROSITE" id="PS50977"/>
    </source>
</evidence>
<keyword evidence="3" id="KW-0804">Transcription</keyword>
<dbReference type="AlphaFoldDB" id="A0AAE3NBV4"/>
<dbReference type="InterPro" id="IPR009057">
    <property type="entry name" value="Homeodomain-like_sf"/>
</dbReference>
<dbReference type="Gene3D" id="1.10.357.10">
    <property type="entry name" value="Tetracycline Repressor, domain 2"/>
    <property type="match status" value="1"/>
</dbReference>
<dbReference type="InterPro" id="IPR001647">
    <property type="entry name" value="HTH_TetR"/>
</dbReference>
<organism evidence="6 7">
    <name type="scientific">Xenophilus arseniciresistens</name>
    <dbReference type="NCBI Taxonomy" id="1283306"/>
    <lineage>
        <taxon>Bacteria</taxon>
        <taxon>Pseudomonadati</taxon>
        <taxon>Pseudomonadota</taxon>
        <taxon>Betaproteobacteria</taxon>
        <taxon>Burkholderiales</taxon>
        <taxon>Comamonadaceae</taxon>
        <taxon>Xenophilus</taxon>
    </lineage>
</organism>
<gene>
    <name evidence="6" type="ORF">PGB34_18350</name>
</gene>
<evidence type="ECO:0000256" key="4">
    <source>
        <dbReference type="PROSITE-ProRule" id="PRU00335"/>
    </source>
</evidence>
<dbReference type="InterPro" id="IPR025996">
    <property type="entry name" value="MT1864/Rv1816-like_C"/>
</dbReference>
<dbReference type="PROSITE" id="PS50977">
    <property type="entry name" value="HTH_TETR_2"/>
    <property type="match status" value="1"/>
</dbReference>
<proteinExistence type="predicted"/>
<dbReference type="Proteomes" id="UP001212602">
    <property type="component" value="Unassembled WGS sequence"/>
</dbReference>
<dbReference type="RefSeq" id="WP_271429550.1">
    <property type="nucleotide sequence ID" value="NZ_JAQIPB010000009.1"/>
</dbReference>
<evidence type="ECO:0000256" key="3">
    <source>
        <dbReference type="ARBA" id="ARBA00023163"/>
    </source>
</evidence>
<keyword evidence="1" id="KW-0805">Transcription regulation</keyword>
<comment type="caution">
    <text evidence="6">The sequence shown here is derived from an EMBL/GenBank/DDBJ whole genome shotgun (WGS) entry which is preliminary data.</text>
</comment>
<accession>A0AAE3NBV4</accession>
<protein>
    <submittedName>
        <fullName evidence="6">TetR/AcrR family transcriptional regulator</fullName>
    </submittedName>
</protein>
<evidence type="ECO:0000313" key="7">
    <source>
        <dbReference type="Proteomes" id="UP001212602"/>
    </source>
</evidence>
<dbReference type="Pfam" id="PF13305">
    <property type="entry name" value="TetR_C_33"/>
    <property type="match status" value="1"/>
</dbReference>
<dbReference type="Pfam" id="PF00440">
    <property type="entry name" value="TetR_N"/>
    <property type="match status" value="1"/>
</dbReference>